<evidence type="ECO:0000259" key="1">
    <source>
        <dbReference type="Pfam" id="PF17921"/>
    </source>
</evidence>
<evidence type="ECO:0000313" key="3">
    <source>
        <dbReference type="Proteomes" id="UP000219338"/>
    </source>
</evidence>
<dbReference type="PANTHER" id="PTHR37984:SF5">
    <property type="entry name" value="PROTEIN NYNRIN-LIKE"/>
    <property type="match status" value="1"/>
</dbReference>
<name>A0A284RCP6_ARMOS</name>
<dbReference type="Proteomes" id="UP000219338">
    <property type="component" value="Unassembled WGS sequence"/>
</dbReference>
<dbReference type="SUPFAM" id="SSF53098">
    <property type="entry name" value="Ribonuclease H-like"/>
    <property type="match status" value="1"/>
</dbReference>
<keyword evidence="3" id="KW-1185">Reference proteome</keyword>
<dbReference type="InterPro" id="IPR050951">
    <property type="entry name" value="Retrovirus_Pol_polyprotein"/>
</dbReference>
<proteinExistence type="predicted"/>
<dbReference type="FunFam" id="1.10.340.70:FF:000001">
    <property type="entry name" value="Retrovirus-related Pol polyprotein from transposon gypsy-like Protein"/>
    <property type="match status" value="1"/>
</dbReference>
<protein>
    <recommendedName>
        <fullName evidence="1">Integrase zinc-binding domain-containing protein</fullName>
    </recommendedName>
</protein>
<sequence length="178" mass="20078">MPTLSETHEHVRTATRQKELWDKGITASLEHERGIIEKDGILYYDQRVYIPRHSSLRGEIIAQSHDHIMAGHPGVAKTKELVLRGYWWPKMKKDVETYVAGCEVCQRTKTSTQAKSAPLHPNAILTEPWTHISVDMVTGLPDSHGHDALLVIVDRFSKAIILVPCNVELSAEGWARIL</sequence>
<dbReference type="Pfam" id="PF17921">
    <property type="entry name" value="Integrase_H2C2"/>
    <property type="match status" value="1"/>
</dbReference>
<dbReference type="InterPro" id="IPR036397">
    <property type="entry name" value="RNaseH_sf"/>
</dbReference>
<dbReference type="Gene3D" id="3.30.420.10">
    <property type="entry name" value="Ribonuclease H-like superfamily/Ribonuclease H"/>
    <property type="match status" value="1"/>
</dbReference>
<organism evidence="2 3">
    <name type="scientific">Armillaria ostoyae</name>
    <name type="common">Armillaria root rot fungus</name>
    <dbReference type="NCBI Taxonomy" id="47428"/>
    <lineage>
        <taxon>Eukaryota</taxon>
        <taxon>Fungi</taxon>
        <taxon>Dikarya</taxon>
        <taxon>Basidiomycota</taxon>
        <taxon>Agaricomycotina</taxon>
        <taxon>Agaricomycetes</taxon>
        <taxon>Agaricomycetidae</taxon>
        <taxon>Agaricales</taxon>
        <taxon>Marasmiineae</taxon>
        <taxon>Physalacriaceae</taxon>
        <taxon>Armillaria</taxon>
    </lineage>
</organism>
<dbReference type="AlphaFoldDB" id="A0A284RCP6"/>
<dbReference type="EMBL" id="FUEG01000007">
    <property type="protein sequence ID" value="SJL06531.1"/>
    <property type="molecule type" value="Genomic_DNA"/>
</dbReference>
<feature type="domain" description="Integrase zinc-binding" evidence="1">
    <location>
        <begin position="54"/>
        <end position="110"/>
    </location>
</feature>
<accession>A0A284RCP6</accession>
<dbReference type="Gene3D" id="1.10.340.70">
    <property type="match status" value="1"/>
</dbReference>
<reference evidence="3" key="1">
    <citation type="journal article" date="2017" name="Nat. Ecol. Evol.">
        <title>Genome expansion and lineage-specific genetic innovations in the forest pathogenic fungi Armillaria.</title>
        <authorList>
            <person name="Sipos G."/>
            <person name="Prasanna A.N."/>
            <person name="Walter M.C."/>
            <person name="O'Connor E."/>
            <person name="Balint B."/>
            <person name="Krizsan K."/>
            <person name="Kiss B."/>
            <person name="Hess J."/>
            <person name="Varga T."/>
            <person name="Slot J."/>
            <person name="Riley R."/>
            <person name="Boka B."/>
            <person name="Rigling D."/>
            <person name="Barry K."/>
            <person name="Lee J."/>
            <person name="Mihaltcheva S."/>
            <person name="LaButti K."/>
            <person name="Lipzen A."/>
            <person name="Waldron R."/>
            <person name="Moloney N.M."/>
            <person name="Sperisen C."/>
            <person name="Kredics L."/>
            <person name="Vagvoelgyi C."/>
            <person name="Patrignani A."/>
            <person name="Fitzpatrick D."/>
            <person name="Nagy I."/>
            <person name="Doyle S."/>
            <person name="Anderson J.B."/>
            <person name="Grigoriev I.V."/>
            <person name="Gueldener U."/>
            <person name="Muensterkoetter M."/>
            <person name="Nagy L.G."/>
        </authorList>
    </citation>
    <scope>NUCLEOTIDE SEQUENCE [LARGE SCALE GENOMIC DNA]</scope>
    <source>
        <strain evidence="3">C18/9</strain>
    </source>
</reference>
<dbReference type="GO" id="GO:0003676">
    <property type="term" value="F:nucleic acid binding"/>
    <property type="evidence" value="ECO:0007669"/>
    <property type="project" value="InterPro"/>
</dbReference>
<dbReference type="OrthoDB" id="2273864at2759"/>
<gene>
    <name evidence="2" type="ORF">ARMOST_09872</name>
</gene>
<evidence type="ECO:0000313" key="2">
    <source>
        <dbReference type="EMBL" id="SJL06531.1"/>
    </source>
</evidence>
<dbReference type="InterPro" id="IPR012337">
    <property type="entry name" value="RNaseH-like_sf"/>
</dbReference>
<dbReference type="OMA" id="PWEVITI"/>
<dbReference type="PANTHER" id="PTHR37984">
    <property type="entry name" value="PROTEIN CBG26694"/>
    <property type="match status" value="1"/>
</dbReference>
<dbReference type="InterPro" id="IPR041588">
    <property type="entry name" value="Integrase_H2C2"/>
</dbReference>